<evidence type="ECO:0000313" key="2">
    <source>
        <dbReference type="Proteomes" id="UP000239757"/>
    </source>
</evidence>
<gene>
    <name evidence="1" type="ORF">GOBAR_AA10661</name>
</gene>
<dbReference type="EMBL" id="KZ663792">
    <property type="protein sequence ID" value="PPS09983.1"/>
    <property type="molecule type" value="Genomic_DNA"/>
</dbReference>
<sequence length="124" mass="14425">MMNEFLELEFWRIISVRVEDTLVVVELWWWSSRTWQSWRTFLGGVLSSYARMSFGDLSNCDKIRNSLRARVLEDNQRKSGGYSGGRRGSLVHKSCAKRILYLVVAMVVVEQDMAVVENLSRWSS</sequence>
<accession>A0A2P5Y311</accession>
<organism evidence="1 2">
    <name type="scientific">Gossypium barbadense</name>
    <name type="common">Sea Island cotton</name>
    <name type="synonym">Hibiscus barbadensis</name>
    <dbReference type="NCBI Taxonomy" id="3634"/>
    <lineage>
        <taxon>Eukaryota</taxon>
        <taxon>Viridiplantae</taxon>
        <taxon>Streptophyta</taxon>
        <taxon>Embryophyta</taxon>
        <taxon>Tracheophyta</taxon>
        <taxon>Spermatophyta</taxon>
        <taxon>Magnoliopsida</taxon>
        <taxon>eudicotyledons</taxon>
        <taxon>Gunneridae</taxon>
        <taxon>Pentapetalae</taxon>
        <taxon>rosids</taxon>
        <taxon>malvids</taxon>
        <taxon>Malvales</taxon>
        <taxon>Malvaceae</taxon>
        <taxon>Malvoideae</taxon>
        <taxon>Gossypium</taxon>
    </lineage>
</organism>
<dbReference type="AlphaFoldDB" id="A0A2P5Y311"/>
<evidence type="ECO:0000313" key="1">
    <source>
        <dbReference type="EMBL" id="PPS09983.1"/>
    </source>
</evidence>
<proteinExistence type="predicted"/>
<dbReference type="Proteomes" id="UP000239757">
    <property type="component" value="Unassembled WGS sequence"/>
</dbReference>
<protein>
    <submittedName>
        <fullName evidence="1">Uncharacterized protein</fullName>
    </submittedName>
</protein>
<reference evidence="1 2" key="1">
    <citation type="submission" date="2015-01" db="EMBL/GenBank/DDBJ databases">
        <title>Genome of allotetraploid Gossypium barbadense reveals genomic plasticity and fiber elongation in cotton evolution.</title>
        <authorList>
            <person name="Chen X."/>
            <person name="Liu X."/>
            <person name="Zhao B."/>
            <person name="Zheng H."/>
            <person name="Hu Y."/>
            <person name="Lu G."/>
            <person name="Yang C."/>
            <person name="Chen J."/>
            <person name="Shan C."/>
            <person name="Zhang L."/>
            <person name="Zhou Y."/>
            <person name="Wang L."/>
            <person name="Guo W."/>
            <person name="Bai Y."/>
            <person name="Ruan J."/>
            <person name="Shangguan X."/>
            <person name="Mao Y."/>
            <person name="Jiang J."/>
            <person name="Zhu Y."/>
            <person name="Lei J."/>
            <person name="Kang H."/>
            <person name="Chen S."/>
            <person name="He X."/>
            <person name="Wang R."/>
            <person name="Wang Y."/>
            <person name="Chen J."/>
            <person name="Wang L."/>
            <person name="Yu S."/>
            <person name="Wang B."/>
            <person name="Wei J."/>
            <person name="Song S."/>
            <person name="Lu X."/>
            <person name="Gao Z."/>
            <person name="Gu W."/>
            <person name="Deng X."/>
            <person name="Ma D."/>
            <person name="Wang S."/>
            <person name="Liang W."/>
            <person name="Fang L."/>
            <person name="Cai C."/>
            <person name="Zhu X."/>
            <person name="Zhou B."/>
            <person name="Zhang Y."/>
            <person name="Chen Z."/>
            <person name="Xu S."/>
            <person name="Zhu R."/>
            <person name="Wang S."/>
            <person name="Zhang T."/>
            <person name="Zhao G."/>
        </authorList>
    </citation>
    <scope>NUCLEOTIDE SEQUENCE [LARGE SCALE GENOMIC DNA]</scope>
    <source>
        <strain evidence="2">cv. Xinhai21</strain>
        <tissue evidence="1">Leaf</tissue>
    </source>
</reference>
<name>A0A2P5Y311_GOSBA</name>